<dbReference type="AlphaFoldDB" id="A0A8J1XXE1"/>
<dbReference type="PANTHER" id="PTHR13046:SF0">
    <property type="entry name" value="CAAX PRENYL PROTEASE 2"/>
    <property type="match status" value="1"/>
</dbReference>
<dbReference type="PANTHER" id="PTHR13046">
    <property type="entry name" value="PROTEASE U48 CAAX PRENYL PROTEASE RCE1"/>
    <property type="match status" value="1"/>
</dbReference>
<gene>
    <name evidence="14" type="ORF">OFUS_LOCUS17196</name>
</gene>
<dbReference type="Pfam" id="PF02517">
    <property type="entry name" value="Rce1-like"/>
    <property type="match status" value="1"/>
</dbReference>
<evidence type="ECO:0000313" key="15">
    <source>
        <dbReference type="Proteomes" id="UP000749559"/>
    </source>
</evidence>
<comment type="similarity">
    <text evidence="2">Belongs to the peptidase U48 family.</text>
</comment>
<dbReference type="InterPro" id="IPR039731">
    <property type="entry name" value="Rce1"/>
</dbReference>
<comment type="catalytic activity">
    <reaction evidence="10">
        <text>Hydrolyzes the peptide bond -P2-(S-farnesyl or geranylgeranyl)C-P1'-P2'-P3'-COOH where P1' and P2' are amino acids with aliphatic sidechains and P3' is any C-terminal residue.</text>
        <dbReference type="EC" id="3.4.26.1"/>
    </reaction>
</comment>
<keyword evidence="7" id="KW-1133">Transmembrane helix</keyword>
<evidence type="ECO:0000256" key="10">
    <source>
        <dbReference type="ARBA" id="ARBA00047280"/>
    </source>
</evidence>
<evidence type="ECO:0000256" key="4">
    <source>
        <dbReference type="ARBA" id="ARBA00022692"/>
    </source>
</evidence>
<keyword evidence="3" id="KW-0645">Protease</keyword>
<protein>
    <recommendedName>
        <fullName evidence="12">CAAX prenyl protease 2</fullName>
        <ecNumber evidence="11">3.4.26.1</ecNumber>
    </recommendedName>
    <alternativeName>
        <fullName evidence="9">Farnesylated proteins-converting enzyme 2</fullName>
    </alternativeName>
</protein>
<keyword evidence="15" id="KW-1185">Reference proteome</keyword>
<name>A0A8J1XXE1_OWEFU</name>
<evidence type="ECO:0000256" key="11">
    <source>
        <dbReference type="ARBA" id="ARBA00049729"/>
    </source>
</evidence>
<evidence type="ECO:0000256" key="7">
    <source>
        <dbReference type="ARBA" id="ARBA00022989"/>
    </source>
</evidence>
<keyword evidence="6" id="KW-0256">Endoplasmic reticulum</keyword>
<evidence type="ECO:0000256" key="9">
    <source>
        <dbReference type="ARBA" id="ARBA00032607"/>
    </source>
</evidence>
<evidence type="ECO:0000256" key="1">
    <source>
        <dbReference type="ARBA" id="ARBA00004477"/>
    </source>
</evidence>
<comment type="caution">
    <text evidence="14">The sequence shown here is derived from an EMBL/GenBank/DDBJ whole genome shotgun (WGS) entry which is preliminary data.</text>
</comment>
<dbReference type="GO" id="GO:0004222">
    <property type="term" value="F:metalloendopeptidase activity"/>
    <property type="evidence" value="ECO:0007669"/>
    <property type="project" value="InterPro"/>
</dbReference>
<dbReference type="InterPro" id="IPR003675">
    <property type="entry name" value="Rce1/LyrA-like_dom"/>
</dbReference>
<accession>A0A8J1XXE1</accession>
<keyword evidence="8" id="KW-0472">Membrane</keyword>
<evidence type="ECO:0000256" key="8">
    <source>
        <dbReference type="ARBA" id="ARBA00023136"/>
    </source>
</evidence>
<keyword evidence="5" id="KW-0378">Hydrolase</keyword>
<keyword evidence="4" id="KW-0812">Transmembrane</keyword>
<evidence type="ECO:0000256" key="2">
    <source>
        <dbReference type="ARBA" id="ARBA00006897"/>
    </source>
</evidence>
<evidence type="ECO:0000256" key="12">
    <source>
        <dbReference type="ARBA" id="ARBA00049763"/>
    </source>
</evidence>
<feature type="domain" description="CAAX prenyl protease 2/Lysostaphin resistance protein A-like" evidence="13">
    <location>
        <begin position="130"/>
        <end position="237"/>
    </location>
</feature>
<dbReference type="EC" id="3.4.26.1" evidence="11"/>
<reference evidence="14" key="1">
    <citation type="submission" date="2022-03" db="EMBL/GenBank/DDBJ databases">
        <authorList>
            <person name="Martin C."/>
        </authorList>
    </citation>
    <scope>NUCLEOTIDE SEQUENCE</scope>
</reference>
<dbReference type="GO" id="GO:0071586">
    <property type="term" value="P:CAAX-box protein processing"/>
    <property type="evidence" value="ECO:0007669"/>
    <property type="project" value="InterPro"/>
</dbReference>
<dbReference type="GO" id="GO:0005789">
    <property type="term" value="C:endoplasmic reticulum membrane"/>
    <property type="evidence" value="ECO:0007669"/>
    <property type="project" value="UniProtKB-SubCell"/>
</dbReference>
<sequence>MEDVNFEISKFASISGCFVLAIAYVGSLYIWKDTLGRDHSTTIKHRFISVGIVCSIAPIFLWLCSSPAHSDTDKGTSLPQWLGLKMEGLIPASIIPLFLTIILFLGPLGLHYMDGMFHVYKDLEYWKHNWTSLIWLRNHVVAPLSEEFIFRGCMLPLLVPHLGTGKAVFVTPLFFGVAHFHHMMGSIQAGESVQRALLKSAFQFTYTTIFGAYSCFLFLRTGHLVAPTIAHSFCNYMGFPAFDEVLHKRNPAKLILIGLFILGLGSWTYWLYPLTDPNIYSNSLYDL</sequence>
<evidence type="ECO:0000256" key="3">
    <source>
        <dbReference type="ARBA" id="ARBA00022670"/>
    </source>
</evidence>
<evidence type="ECO:0000256" key="6">
    <source>
        <dbReference type="ARBA" id="ARBA00022824"/>
    </source>
</evidence>
<evidence type="ECO:0000256" key="5">
    <source>
        <dbReference type="ARBA" id="ARBA00022801"/>
    </source>
</evidence>
<dbReference type="EMBL" id="CAIIXF020000008">
    <property type="protein sequence ID" value="CAH1792188.1"/>
    <property type="molecule type" value="Genomic_DNA"/>
</dbReference>
<evidence type="ECO:0000259" key="13">
    <source>
        <dbReference type="Pfam" id="PF02517"/>
    </source>
</evidence>
<organism evidence="14 15">
    <name type="scientific">Owenia fusiformis</name>
    <name type="common">Polychaete worm</name>
    <dbReference type="NCBI Taxonomy" id="6347"/>
    <lineage>
        <taxon>Eukaryota</taxon>
        <taxon>Metazoa</taxon>
        <taxon>Spiralia</taxon>
        <taxon>Lophotrochozoa</taxon>
        <taxon>Annelida</taxon>
        <taxon>Polychaeta</taxon>
        <taxon>Sedentaria</taxon>
        <taxon>Canalipalpata</taxon>
        <taxon>Sabellida</taxon>
        <taxon>Oweniida</taxon>
        <taxon>Oweniidae</taxon>
        <taxon>Owenia</taxon>
    </lineage>
</organism>
<dbReference type="OrthoDB" id="271604at2759"/>
<comment type="subcellular location">
    <subcellularLocation>
        <location evidence="1">Endoplasmic reticulum membrane</location>
        <topology evidence="1">Multi-pass membrane protein</topology>
    </subcellularLocation>
</comment>
<dbReference type="Proteomes" id="UP000749559">
    <property type="component" value="Unassembled WGS sequence"/>
</dbReference>
<proteinExistence type="inferred from homology"/>
<evidence type="ECO:0000313" key="14">
    <source>
        <dbReference type="EMBL" id="CAH1792188.1"/>
    </source>
</evidence>